<dbReference type="AlphaFoldDB" id="A0A9D4Z5I0"/>
<name>A0A9D4Z5I0_ADICA</name>
<dbReference type="Pfam" id="PF10539">
    <property type="entry name" value="Dev_Cell_Death"/>
    <property type="match status" value="1"/>
</dbReference>
<organism evidence="3 4">
    <name type="scientific">Adiantum capillus-veneris</name>
    <name type="common">Maidenhair fern</name>
    <dbReference type="NCBI Taxonomy" id="13818"/>
    <lineage>
        <taxon>Eukaryota</taxon>
        <taxon>Viridiplantae</taxon>
        <taxon>Streptophyta</taxon>
        <taxon>Embryophyta</taxon>
        <taxon>Tracheophyta</taxon>
        <taxon>Polypodiopsida</taxon>
        <taxon>Polypodiidae</taxon>
        <taxon>Polypodiales</taxon>
        <taxon>Pteridineae</taxon>
        <taxon>Pteridaceae</taxon>
        <taxon>Vittarioideae</taxon>
        <taxon>Adiantum</taxon>
    </lineage>
</organism>
<evidence type="ECO:0000256" key="1">
    <source>
        <dbReference type="SAM" id="MobiDB-lite"/>
    </source>
</evidence>
<accession>A0A9D4Z5I0</accession>
<feature type="domain" description="DCD" evidence="2">
    <location>
        <begin position="111"/>
        <end position="241"/>
    </location>
</feature>
<feature type="compositionally biased region" description="Basic and acidic residues" evidence="1">
    <location>
        <begin position="15"/>
        <end position="26"/>
    </location>
</feature>
<protein>
    <recommendedName>
        <fullName evidence="2">DCD domain-containing protein</fullName>
    </recommendedName>
</protein>
<evidence type="ECO:0000313" key="3">
    <source>
        <dbReference type="EMBL" id="KAI5063173.1"/>
    </source>
</evidence>
<proteinExistence type="predicted"/>
<feature type="compositionally biased region" description="Basic and acidic residues" evidence="1">
    <location>
        <begin position="243"/>
        <end position="262"/>
    </location>
</feature>
<feature type="compositionally biased region" description="Basic residues" evidence="1">
    <location>
        <begin position="1"/>
        <end position="11"/>
    </location>
</feature>
<sequence length="418" mass="47090">MARGRKLKRGGAAKAADETTEPKAMEESVETQSEEVAADVSTPEEAVEAPDEVKAETVEGAATEAPSDNTNAEGEMTPADQETPKKQRKRQRGKKNKTSSGNTPVPEEKITDLAGLIFMCNSETKKDCFKYRVFGLPEAKRNLVEQVKKGTKLFLFDIDKKVLHGVYKASSEGGMNLIEEAFKDSSRKFPAQVRFRIQKDCMPLDEGAFKIAIKDNYVRANRFKCELNSEQVGRLIKLFRPLDSRGLPEPKPSKEAKKDFTPKGKLPRGPPPRSLRNRGPPPRFSGPAPPRERVYKDYAPQYSRERHASEIIPPSYALVPDVAHAEAELLRQRHLRQVQEEALDRRAYLLDPVVEASIARKRYLEDVYLAEQQALAKRPLLPEVYRDLEYQREAPYRGYADGLHALPSAALPYDPRGY</sequence>
<dbReference type="InterPro" id="IPR013989">
    <property type="entry name" value="Dev_and_cell_death_domain"/>
</dbReference>
<reference evidence="3" key="1">
    <citation type="submission" date="2021-01" db="EMBL/GenBank/DDBJ databases">
        <title>Adiantum capillus-veneris genome.</title>
        <authorList>
            <person name="Fang Y."/>
            <person name="Liao Q."/>
        </authorList>
    </citation>
    <scope>NUCLEOTIDE SEQUENCE</scope>
    <source>
        <strain evidence="3">H3</strain>
        <tissue evidence="3">Leaf</tissue>
    </source>
</reference>
<dbReference type="Proteomes" id="UP000886520">
    <property type="component" value="Chromosome 21"/>
</dbReference>
<feature type="region of interest" description="Disordered" evidence="1">
    <location>
        <begin position="243"/>
        <end position="294"/>
    </location>
</feature>
<dbReference type="SMART" id="SM00767">
    <property type="entry name" value="DCD"/>
    <property type="match status" value="1"/>
</dbReference>
<gene>
    <name evidence="3" type="ORF">GOP47_0021720</name>
</gene>
<dbReference type="EMBL" id="JABFUD020000021">
    <property type="protein sequence ID" value="KAI5063173.1"/>
    <property type="molecule type" value="Genomic_DNA"/>
</dbReference>
<comment type="caution">
    <text evidence="3">The sequence shown here is derived from an EMBL/GenBank/DDBJ whole genome shotgun (WGS) entry which is preliminary data.</text>
</comment>
<evidence type="ECO:0000313" key="4">
    <source>
        <dbReference type="Proteomes" id="UP000886520"/>
    </source>
</evidence>
<feature type="compositionally biased region" description="Acidic residues" evidence="1">
    <location>
        <begin position="27"/>
        <end position="37"/>
    </location>
</feature>
<dbReference type="PROSITE" id="PS51222">
    <property type="entry name" value="DCD"/>
    <property type="match status" value="1"/>
</dbReference>
<keyword evidence="4" id="KW-1185">Reference proteome</keyword>
<dbReference type="OrthoDB" id="1920894at2759"/>
<feature type="region of interest" description="Disordered" evidence="1">
    <location>
        <begin position="1"/>
        <end position="107"/>
    </location>
</feature>
<feature type="compositionally biased region" description="Pro residues" evidence="1">
    <location>
        <begin position="268"/>
        <end position="289"/>
    </location>
</feature>
<dbReference type="PANTHER" id="PTHR46444:SF19">
    <property type="entry name" value="OS02G0745600 PROTEIN"/>
    <property type="match status" value="1"/>
</dbReference>
<feature type="compositionally biased region" description="Basic residues" evidence="1">
    <location>
        <begin position="86"/>
        <end position="97"/>
    </location>
</feature>
<evidence type="ECO:0000259" key="2">
    <source>
        <dbReference type="PROSITE" id="PS51222"/>
    </source>
</evidence>
<dbReference type="PANTHER" id="PTHR46444">
    <property type="entry name" value="DCD (DEVELOPMENT AND CELL DEATH) DOMAIN PROTEIN-RELATED"/>
    <property type="match status" value="1"/>
</dbReference>